<dbReference type="PROSITE" id="PS50235">
    <property type="entry name" value="USP_3"/>
    <property type="match status" value="1"/>
</dbReference>
<evidence type="ECO:0000256" key="4">
    <source>
        <dbReference type="ARBA" id="ARBA00022670"/>
    </source>
</evidence>
<gene>
    <name evidence="10" type="ORF">A9F13_11g01232</name>
</gene>
<evidence type="ECO:0000313" key="10">
    <source>
        <dbReference type="EMBL" id="OVF07782.1"/>
    </source>
</evidence>
<feature type="compositionally biased region" description="Low complexity" evidence="8">
    <location>
        <begin position="548"/>
        <end position="563"/>
    </location>
</feature>
<dbReference type="GO" id="GO:0004843">
    <property type="term" value="F:cysteine-type deubiquitinase activity"/>
    <property type="evidence" value="ECO:0007669"/>
    <property type="project" value="UniProtKB-EC"/>
</dbReference>
<dbReference type="SUPFAM" id="SSF54001">
    <property type="entry name" value="Cysteine proteinases"/>
    <property type="match status" value="1"/>
</dbReference>
<dbReference type="KEGG" id="clus:A9F13_11g01232"/>
<feature type="region of interest" description="Disordered" evidence="8">
    <location>
        <begin position="544"/>
        <end position="571"/>
    </location>
</feature>
<feature type="region of interest" description="Disordered" evidence="8">
    <location>
        <begin position="691"/>
        <end position="775"/>
    </location>
</feature>
<evidence type="ECO:0000256" key="2">
    <source>
        <dbReference type="ARBA" id="ARBA00009085"/>
    </source>
</evidence>
<sequence>MLRKTLSRWTSKHEDESKDMCAFTEPFWQYYVDSLTRQQGHETPDCLATNPQKYHASSSAVVQVKALFGPELPQPSTFQVISSLKSPFSQGDVVKAYHFIRYFQISESGFFITNDGSERTGAQIQLVGAENWENVMCYLDSLLFSMFANLDSFEPILFISNQHSNHLVTQLSGLLRVYVNLMRSGNLITTDITQRLCECLMKLGFEEALSHRQQDSAPLFEFLTETLSMPLLTFRVEIQHHGKHEEDDTKYSRERILFVSVPGDDDDEHKEPVKSANEHVEVTDLEDNSVLLEECLEHYFNNSISVKRELERRATLDSQQRPLKESFIDSLPSTPAARPRTNSNLTYGRGPDINAQTRTRASTLSIWSISSFESKPREVMLPAWMLLRLLPFYTDDNNEDIVRNSKEFANRRPVVPICLKRYSFSAANQQASRSKKKIIIPPVIDLPSFVADDDQSDEVMGGFKLILESAVCHRGTTIASGHFVSAVRKNAHMDSNFSEPTVDSPWYLYDDMKNPRVTTKTFKEIFDKEWPYMLFYRLVSAEDDAKPPSKMSSMKSFGKSSPMTAPEGSKTKFWKEEPLSRIPSISSQSDSEGVVNSSSRLDITHVVSSISSEGASSIPIPSILPNTPNFIDIRKRYLWYVTDKEKNYYKESASFSKTGSRNPSISVTPQFRRNSQWSDVSNISGLILEGNEVPTRKASDKEKTIPEKAEKEEVDPSLARVEEKKEEAPNSHHNEHHFSHHHNTSNHESEALSPSSKKHLRKRRADYKHEKCVII</sequence>
<dbReference type="Gene3D" id="3.90.70.10">
    <property type="entry name" value="Cysteine proteinases"/>
    <property type="match status" value="2"/>
</dbReference>
<evidence type="ECO:0000256" key="8">
    <source>
        <dbReference type="SAM" id="MobiDB-lite"/>
    </source>
</evidence>
<dbReference type="GO" id="GO:0005634">
    <property type="term" value="C:nucleus"/>
    <property type="evidence" value="ECO:0007669"/>
    <property type="project" value="UniProtKB-SubCell"/>
</dbReference>
<evidence type="ECO:0000256" key="1">
    <source>
        <dbReference type="ARBA" id="ARBA00000707"/>
    </source>
</evidence>
<dbReference type="EC" id="3.4.19.12" evidence="3"/>
<reference evidence="10 11" key="1">
    <citation type="submission" date="2017-04" db="EMBL/GenBank/DDBJ databases">
        <title>Draft genome of the yeast Clavispora lusitaniae type strain CBS 6936.</title>
        <authorList>
            <person name="Durrens P."/>
            <person name="Klopp C."/>
            <person name="Biteau N."/>
            <person name="Fitton-Ouhabi V."/>
            <person name="Dementhon K."/>
            <person name="Accoceberry I."/>
            <person name="Sherman D.J."/>
            <person name="Noel T."/>
        </authorList>
    </citation>
    <scope>NUCLEOTIDE SEQUENCE [LARGE SCALE GENOMIC DNA]</scope>
    <source>
        <strain evidence="10 11">CBS 6936</strain>
    </source>
</reference>
<dbReference type="PANTHER" id="PTHR24006:SF722">
    <property type="entry name" value="UBIQUITIN CARBOXYL-TERMINAL HYDROLASE 48"/>
    <property type="match status" value="1"/>
</dbReference>
<keyword evidence="5" id="KW-0833">Ubl conjugation pathway</keyword>
<accession>A0AA91PZ13</accession>
<keyword evidence="4" id="KW-0645">Protease</keyword>
<feature type="region of interest" description="Disordered" evidence="8">
    <location>
        <begin position="315"/>
        <end position="353"/>
    </location>
</feature>
<dbReference type="InterPro" id="IPR038765">
    <property type="entry name" value="Papain-like_cys_pep_sf"/>
</dbReference>
<feature type="compositionally biased region" description="Basic residues" evidence="8">
    <location>
        <begin position="756"/>
        <end position="766"/>
    </location>
</feature>
<comment type="catalytic activity">
    <reaction evidence="1">
        <text>Thiol-dependent hydrolysis of ester, thioester, amide, peptide and isopeptide bonds formed by the C-terminal Gly of ubiquitin (a 76-residue protein attached to proteins as an intracellular targeting signal).</text>
        <dbReference type="EC" id="3.4.19.12"/>
    </reaction>
</comment>
<evidence type="ECO:0000256" key="3">
    <source>
        <dbReference type="ARBA" id="ARBA00012759"/>
    </source>
</evidence>
<dbReference type="InterPro" id="IPR028889">
    <property type="entry name" value="USP"/>
</dbReference>
<evidence type="ECO:0000313" key="11">
    <source>
        <dbReference type="Proteomes" id="UP000195602"/>
    </source>
</evidence>
<feature type="compositionally biased region" description="Basic and acidic residues" evidence="8">
    <location>
        <begin position="694"/>
        <end position="711"/>
    </location>
</feature>
<comment type="similarity">
    <text evidence="2">Belongs to the peptidase C19 family.</text>
</comment>
<dbReference type="PANTHER" id="PTHR24006">
    <property type="entry name" value="UBIQUITIN CARBOXYL-TERMINAL HYDROLASE"/>
    <property type="match status" value="1"/>
</dbReference>
<evidence type="ECO:0000256" key="6">
    <source>
        <dbReference type="ARBA" id="ARBA00022801"/>
    </source>
</evidence>
<dbReference type="GO" id="GO:0016579">
    <property type="term" value="P:protein deubiquitination"/>
    <property type="evidence" value="ECO:0007669"/>
    <property type="project" value="TreeGrafter"/>
</dbReference>
<feature type="compositionally biased region" description="Basic and acidic residues" evidence="8">
    <location>
        <begin position="720"/>
        <end position="737"/>
    </location>
</feature>
<evidence type="ECO:0000259" key="9">
    <source>
        <dbReference type="PROSITE" id="PS50235"/>
    </source>
</evidence>
<dbReference type="Proteomes" id="UP000195602">
    <property type="component" value="Unassembled WGS sequence"/>
</dbReference>
<dbReference type="InterPro" id="IPR050164">
    <property type="entry name" value="Peptidase_C19"/>
</dbReference>
<proteinExistence type="inferred from homology"/>
<name>A0AA91PZ13_CLALS</name>
<evidence type="ECO:0000256" key="7">
    <source>
        <dbReference type="ARBA" id="ARBA00022807"/>
    </source>
</evidence>
<dbReference type="GO" id="GO:0006508">
    <property type="term" value="P:proteolysis"/>
    <property type="evidence" value="ECO:0007669"/>
    <property type="project" value="UniProtKB-KW"/>
</dbReference>
<organism evidence="10 11">
    <name type="scientific">Clavispora lusitaniae</name>
    <name type="common">Candida lusitaniae</name>
    <dbReference type="NCBI Taxonomy" id="36911"/>
    <lineage>
        <taxon>Eukaryota</taxon>
        <taxon>Fungi</taxon>
        <taxon>Dikarya</taxon>
        <taxon>Ascomycota</taxon>
        <taxon>Saccharomycotina</taxon>
        <taxon>Pichiomycetes</taxon>
        <taxon>Metschnikowiaceae</taxon>
        <taxon>Clavispora</taxon>
    </lineage>
</organism>
<keyword evidence="7" id="KW-0788">Thiol protease</keyword>
<keyword evidence="6" id="KW-0378">Hydrolase</keyword>
<dbReference type="EMBL" id="LYUB02000011">
    <property type="protein sequence ID" value="OVF07782.1"/>
    <property type="molecule type" value="Genomic_DNA"/>
</dbReference>
<feature type="domain" description="USP" evidence="9">
    <location>
        <begin position="127"/>
        <end position="539"/>
    </location>
</feature>
<dbReference type="AlphaFoldDB" id="A0AA91PZ13"/>
<evidence type="ECO:0000256" key="5">
    <source>
        <dbReference type="ARBA" id="ARBA00022786"/>
    </source>
</evidence>
<comment type="caution">
    <text evidence="10">The sequence shown here is derived from an EMBL/GenBank/DDBJ whole genome shotgun (WGS) entry which is preliminary data.</text>
</comment>
<protein>
    <recommendedName>
        <fullName evidence="3">ubiquitinyl hydrolase 1</fullName>
        <ecNumber evidence="3">3.4.19.12</ecNumber>
    </recommendedName>
</protein>
<dbReference type="GO" id="GO:0005829">
    <property type="term" value="C:cytosol"/>
    <property type="evidence" value="ECO:0007669"/>
    <property type="project" value="TreeGrafter"/>
</dbReference>